<evidence type="ECO:0000256" key="7">
    <source>
        <dbReference type="RuleBase" id="RU362091"/>
    </source>
</evidence>
<feature type="transmembrane region" description="Helical" evidence="8">
    <location>
        <begin position="129"/>
        <end position="151"/>
    </location>
</feature>
<dbReference type="Proteomes" id="UP000789901">
    <property type="component" value="Unassembled WGS sequence"/>
</dbReference>
<keyword evidence="6 8" id="KW-0472">Membrane</keyword>
<evidence type="ECO:0000256" key="6">
    <source>
        <dbReference type="ARBA" id="ARBA00023136"/>
    </source>
</evidence>
<keyword evidence="4 8" id="KW-0812">Transmembrane</keyword>
<feature type="transmembrane region" description="Helical" evidence="8">
    <location>
        <begin position="332"/>
        <end position="358"/>
    </location>
</feature>
<comment type="subcellular location">
    <subcellularLocation>
        <location evidence="1">Membrane</location>
        <topology evidence="1">Multi-pass membrane protein</topology>
    </subcellularLocation>
</comment>
<feature type="transmembrane region" description="Helical" evidence="8">
    <location>
        <begin position="88"/>
        <end position="108"/>
    </location>
</feature>
<gene>
    <name evidence="9" type="ORF">GMARGA_LOCUS11749</name>
</gene>
<dbReference type="PROSITE" id="PS50283">
    <property type="entry name" value="NA_SOLUT_SYMP_3"/>
    <property type="match status" value="1"/>
</dbReference>
<feature type="transmembrane region" description="Helical" evidence="8">
    <location>
        <begin position="286"/>
        <end position="312"/>
    </location>
</feature>
<dbReference type="Gene3D" id="1.20.1730.10">
    <property type="entry name" value="Sodium/glucose cotransporter"/>
    <property type="match status" value="1"/>
</dbReference>
<keyword evidence="10" id="KW-1185">Reference proteome</keyword>
<feature type="transmembrane region" description="Helical" evidence="8">
    <location>
        <begin position="53"/>
        <end position="73"/>
    </location>
</feature>
<evidence type="ECO:0000313" key="10">
    <source>
        <dbReference type="Proteomes" id="UP000789901"/>
    </source>
</evidence>
<organism evidence="9 10">
    <name type="scientific">Gigaspora margarita</name>
    <dbReference type="NCBI Taxonomy" id="4874"/>
    <lineage>
        <taxon>Eukaryota</taxon>
        <taxon>Fungi</taxon>
        <taxon>Fungi incertae sedis</taxon>
        <taxon>Mucoromycota</taxon>
        <taxon>Glomeromycotina</taxon>
        <taxon>Glomeromycetes</taxon>
        <taxon>Diversisporales</taxon>
        <taxon>Gigasporaceae</taxon>
        <taxon>Gigaspora</taxon>
    </lineage>
</organism>
<name>A0ABN7UYR0_GIGMA</name>
<proteinExistence type="inferred from homology"/>
<dbReference type="InterPro" id="IPR031155">
    <property type="entry name" value="DUR"/>
</dbReference>
<dbReference type="PANTHER" id="PTHR46154:SF4">
    <property type="entry name" value="UREA ACTIVE TRANSPORTER"/>
    <property type="match status" value="1"/>
</dbReference>
<reference evidence="9 10" key="1">
    <citation type="submission" date="2021-06" db="EMBL/GenBank/DDBJ databases">
        <authorList>
            <person name="Kallberg Y."/>
            <person name="Tangrot J."/>
            <person name="Rosling A."/>
        </authorList>
    </citation>
    <scope>NUCLEOTIDE SEQUENCE [LARGE SCALE GENOMIC DNA]</scope>
    <source>
        <strain evidence="9 10">120-4 pot B 10/14</strain>
    </source>
</reference>
<dbReference type="InterPro" id="IPR001734">
    <property type="entry name" value="Na/solute_symporter"/>
</dbReference>
<evidence type="ECO:0000256" key="4">
    <source>
        <dbReference type="ARBA" id="ARBA00022692"/>
    </source>
</evidence>
<evidence type="ECO:0000256" key="2">
    <source>
        <dbReference type="ARBA" id="ARBA00006434"/>
    </source>
</evidence>
<keyword evidence="3" id="KW-0813">Transport</keyword>
<accession>A0ABN7UYR0</accession>
<dbReference type="PANTHER" id="PTHR46154">
    <property type="match status" value="1"/>
</dbReference>
<comment type="similarity">
    <text evidence="2 7">Belongs to the sodium:solute symporter (SSF) (TC 2.A.21) family.</text>
</comment>
<feature type="transmembrane region" description="Helical" evidence="8">
    <location>
        <begin position="163"/>
        <end position="182"/>
    </location>
</feature>
<dbReference type="Pfam" id="PF00474">
    <property type="entry name" value="SSF"/>
    <property type="match status" value="1"/>
</dbReference>
<dbReference type="EMBL" id="CAJVQB010006978">
    <property type="protein sequence ID" value="CAG8694888.1"/>
    <property type="molecule type" value="Genomic_DNA"/>
</dbReference>
<protein>
    <submittedName>
        <fullName evidence="9">31341_t:CDS:1</fullName>
    </submittedName>
</protein>
<evidence type="ECO:0000256" key="8">
    <source>
        <dbReference type="SAM" id="Phobius"/>
    </source>
</evidence>
<feature type="transmembrane region" description="Helical" evidence="8">
    <location>
        <begin position="12"/>
        <end position="32"/>
    </location>
</feature>
<evidence type="ECO:0000256" key="3">
    <source>
        <dbReference type="ARBA" id="ARBA00022448"/>
    </source>
</evidence>
<dbReference type="InterPro" id="IPR038377">
    <property type="entry name" value="Na/Glc_symporter_sf"/>
</dbReference>
<evidence type="ECO:0000256" key="1">
    <source>
        <dbReference type="ARBA" id="ARBA00004141"/>
    </source>
</evidence>
<feature type="transmembrane region" description="Helical" evidence="8">
    <location>
        <begin position="255"/>
        <end position="274"/>
    </location>
</feature>
<evidence type="ECO:0000256" key="5">
    <source>
        <dbReference type="ARBA" id="ARBA00022989"/>
    </source>
</evidence>
<feature type="transmembrane region" description="Helical" evidence="8">
    <location>
        <begin position="194"/>
        <end position="217"/>
    </location>
</feature>
<evidence type="ECO:0000313" key="9">
    <source>
        <dbReference type="EMBL" id="CAG8694888.1"/>
    </source>
</evidence>
<keyword evidence="5 8" id="KW-1133">Transmembrane helix</keyword>
<comment type="caution">
    <text evidence="9">The sequence shown here is derived from an EMBL/GenBank/DDBJ whole genome shotgun (WGS) entry which is preliminary data.</text>
</comment>
<dbReference type="CDD" id="cd11476">
    <property type="entry name" value="SLC5sbd_DUR3"/>
    <property type="match status" value="1"/>
</dbReference>
<sequence length="359" mass="38709">MIYPVLTNDAGWAIALGLALSLACIATIITNVQRRYLGGEQIRQLFITVYRDVKPSIIALSIVSSWTWTATLLQSSTVAYKYGLSGPYFYAAGATIQVLLFAILAIKLKEVAPTAHTFLEIINARYEKSAHIMFLIFGLATNVIVTSMLLIGGSAVLNVLSGVDFYISLFLLPFCVVIYKFIGGVKETFVVDYVNSTVILIIILYFAFVVYGSSSYIGSPYKMYNLLVNFSSQNEVPGNEGGSYVTLSSSQGLKFGIISTIGNFGTIFVDNAYWQRAIAVRTSSTVKACLIGGLSWFAIPFTLATTMGLSGIALVEDGRMNSLNDEELSAGLVLPTTAAILLGKTGAIAVLVLVFMAVM</sequence>